<dbReference type="InterPro" id="IPR036188">
    <property type="entry name" value="FAD/NAD-bd_sf"/>
</dbReference>
<evidence type="ECO:0000313" key="7">
    <source>
        <dbReference type="Proteomes" id="UP001497453"/>
    </source>
</evidence>
<dbReference type="PANTHER" id="PTHR43735:SF3">
    <property type="entry name" value="FERROPTOSIS SUPPRESSOR PROTEIN 1"/>
    <property type="match status" value="1"/>
</dbReference>
<evidence type="ECO:0000259" key="5">
    <source>
        <dbReference type="Pfam" id="PF07992"/>
    </source>
</evidence>
<keyword evidence="2" id="KW-0285">Flavoprotein</keyword>
<dbReference type="InterPro" id="IPR023753">
    <property type="entry name" value="FAD/NAD-binding_dom"/>
</dbReference>
<dbReference type="Gene3D" id="3.50.50.100">
    <property type="match status" value="1"/>
</dbReference>
<evidence type="ECO:0000313" key="6">
    <source>
        <dbReference type="EMBL" id="CAL1715395.1"/>
    </source>
</evidence>
<dbReference type="PRINTS" id="PR00469">
    <property type="entry name" value="PNDRDTASEII"/>
</dbReference>
<keyword evidence="3" id="KW-0274">FAD</keyword>
<protein>
    <recommendedName>
        <fullName evidence="5">FAD/NAD(P)-binding domain-containing protein</fullName>
    </recommendedName>
</protein>
<evidence type="ECO:0000256" key="1">
    <source>
        <dbReference type="ARBA" id="ARBA00006442"/>
    </source>
</evidence>
<keyword evidence="4" id="KW-0560">Oxidoreductase</keyword>
<sequence>MSKKNDDRKNVVIVGGGWAGHLLAKALSAKLDPSRYNLILVTARESFIHLIAAARMVVTSEGDLENQAIIPYDRLFVNGNGTHVVGAVTAIDEVAPGKGGNVVLNNGEKIHYDVLALATGSTWPGPINFPDSDADAIASIKDWRNKIANAKHVVIVGGGPVGIETAGEIKDAYPDKKVTLVHSEKQLVTDTYPDRWRQDIEWRVRKRGIDLILDDRIDSFPAPGTIGVTTHNGKELPDAELVIPSYGPRPNTAYIASLDPSVLTEQGFVKVNPTLEIVNHPGVFALGDIIDWREQKQAAKAGNGHVPVVATNIQGYIAGQPLNKIYKGSPEMILVPLGRSGGSGYIGLLWGIVVGDWVTRWLKGKTLMVPAVRKQFGLS</sequence>
<feature type="domain" description="FAD/NAD(P)-binding" evidence="5">
    <location>
        <begin position="10"/>
        <end position="299"/>
    </location>
</feature>
<comment type="similarity">
    <text evidence="1">Belongs to the FAD-dependent oxidoreductase family.</text>
</comment>
<dbReference type="Pfam" id="PF07992">
    <property type="entry name" value="Pyr_redox_2"/>
    <property type="match status" value="1"/>
</dbReference>
<reference evidence="7" key="1">
    <citation type="submission" date="2024-04" db="EMBL/GenBank/DDBJ databases">
        <authorList>
            <person name="Shaw F."/>
            <person name="Minotto A."/>
        </authorList>
    </citation>
    <scope>NUCLEOTIDE SEQUENCE [LARGE SCALE GENOMIC DNA]</scope>
</reference>
<evidence type="ECO:0000256" key="2">
    <source>
        <dbReference type="ARBA" id="ARBA00022630"/>
    </source>
</evidence>
<dbReference type="SUPFAM" id="SSF51905">
    <property type="entry name" value="FAD/NAD(P)-binding domain"/>
    <property type="match status" value="1"/>
</dbReference>
<proteinExistence type="inferred from homology"/>
<dbReference type="PANTHER" id="PTHR43735">
    <property type="entry name" value="APOPTOSIS-INDUCING FACTOR 1"/>
    <property type="match status" value="1"/>
</dbReference>
<organism evidence="6 7">
    <name type="scientific">Somion occarium</name>
    <dbReference type="NCBI Taxonomy" id="3059160"/>
    <lineage>
        <taxon>Eukaryota</taxon>
        <taxon>Fungi</taxon>
        <taxon>Dikarya</taxon>
        <taxon>Basidiomycota</taxon>
        <taxon>Agaricomycotina</taxon>
        <taxon>Agaricomycetes</taxon>
        <taxon>Polyporales</taxon>
        <taxon>Cerrenaceae</taxon>
        <taxon>Somion</taxon>
    </lineage>
</organism>
<dbReference type="EMBL" id="OZ037951">
    <property type="protein sequence ID" value="CAL1715395.1"/>
    <property type="molecule type" value="Genomic_DNA"/>
</dbReference>
<dbReference type="PRINTS" id="PR00368">
    <property type="entry name" value="FADPNR"/>
</dbReference>
<dbReference type="Proteomes" id="UP001497453">
    <property type="component" value="Chromosome 8"/>
</dbReference>
<keyword evidence="7" id="KW-1185">Reference proteome</keyword>
<evidence type="ECO:0000256" key="3">
    <source>
        <dbReference type="ARBA" id="ARBA00022827"/>
    </source>
</evidence>
<gene>
    <name evidence="6" type="ORF">GFSPODELE1_LOCUS10202</name>
</gene>
<evidence type="ECO:0000256" key="4">
    <source>
        <dbReference type="ARBA" id="ARBA00023002"/>
    </source>
</evidence>
<name>A0ABP1E610_9APHY</name>
<accession>A0ABP1E610</accession>